<name>A0A853KD02_9BACL</name>
<dbReference type="OrthoDB" id="9800680at2"/>
<dbReference type="PANTHER" id="PTHR21047">
    <property type="entry name" value="DTDP-6-DEOXY-D-GLUCOSE-3,5 EPIMERASE"/>
    <property type="match status" value="1"/>
</dbReference>
<dbReference type="Pfam" id="PF00908">
    <property type="entry name" value="dTDP_sugar_isom"/>
    <property type="match status" value="1"/>
</dbReference>
<accession>A0A853KD02</accession>
<dbReference type="RefSeq" id="WP_067563338.1">
    <property type="nucleotide sequence ID" value="NZ_LSUQ01000013.1"/>
</dbReference>
<dbReference type="PANTHER" id="PTHR21047:SF2">
    <property type="entry name" value="THYMIDINE DIPHOSPHO-4-KETO-RHAMNOSE 3,5-EPIMERASE"/>
    <property type="match status" value="1"/>
</dbReference>
<comment type="function">
    <text evidence="3">Catalyzes the epimerization of the C3' and C5'positions of dTDP-6-deoxy-D-xylo-4-hexulose, forming dTDP-6-deoxy-L-lyxo-4-hexulose.</text>
</comment>
<dbReference type="GO" id="GO:0005829">
    <property type="term" value="C:cytosol"/>
    <property type="evidence" value="ECO:0007669"/>
    <property type="project" value="TreeGrafter"/>
</dbReference>
<evidence type="ECO:0000313" key="5">
    <source>
        <dbReference type="Proteomes" id="UP000077421"/>
    </source>
</evidence>
<evidence type="ECO:0000256" key="2">
    <source>
        <dbReference type="PIRSR" id="PIRSR600888-3"/>
    </source>
</evidence>
<dbReference type="EC" id="5.1.3.13" evidence="3"/>
<dbReference type="Proteomes" id="UP000077421">
    <property type="component" value="Unassembled WGS sequence"/>
</dbReference>
<dbReference type="InterPro" id="IPR000888">
    <property type="entry name" value="RmlC-like"/>
</dbReference>
<dbReference type="InterPro" id="IPR011051">
    <property type="entry name" value="RmlC_Cupin_sf"/>
</dbReference>
<evidence type="ECO:0000256" key="3">
    <source>
        <dbReference type="RuleBase" id="RU364069"/>
    </source>
</evidence>
<protein>
    <recommendedName>
        <fullName evidence="3">dTDP-4-dehydrorhamnose 3,5-epimerase</fullName>
        <ecNumber evidence="3">5.1.3.13</ecNumber>
    </recommendedName>
    <alternativeName>
        <fullName evidence="3">Thymidine diphospho-4-keto-rhamnose 3,5-epimerase</fullName>
    </alternativeName>
</protein>
<dbReference type="UniPathway" id="UPA00124"/>
<proteinExistence type="inferred from homology"/>
<comment type="caution">
    <text evidence="4">The sequence shown here is derived from an EMBL/GenBank/DDBJ whole genome shotgun (WGS) entry which is preliminary data.</text>
</comment>
<dbReference type="AlphaFoldDB" id="A0A853KD02"/>
<feature type="site" description="Participates in a stacking interaction with the thymidine ring of dTDP-4-oxo-6-deoxyglucose" evidence="2">
    <location>
        <position position="138"/>
    </location>
</feature>
<dbReference type="NCBIfam" id="TIGR01221">
    <property type="entry name" value="rmlC"/>
    <property type="match status" value="1"/>
</dbReference>
<organism evidence="4 5">
    <name type="scientific">Ferroacidibacillus organovorans</name>
    <dbReference type="NCBI Taxonomy" id="1765683"/>
    <lineage>
        <taxon>Bacteria</taxon>
        <taxon>Bacillati</taxon>
        <taxon>Bacillota</taxon>
        <taxon>Bacilli</taxon>
        <taxon>Bacillales</taxon>
        <taxon>Alicyclobacillaceae</taxon>
        <taxon>Ferroacidibacillus</taxon>
    </lineage>
</organism>
<dbReference type="EMBL" id="LSUQ01000013">
    <property type="protein sequence ID" value="OAG94224.1"/>
    <property type="molecule type" value="Genomic_DNA"/>
</dbReference>
<gene>
    <name evidence="4" type="ORF">AYW79_06290</name>
</gene>
<dbReference type="GO" id="GO:0008830">
    <property type="term" value="F:dTDP-4-dehydrorhamnose 3,5-epimerase activity"/>
    <property type="evidence" value="ECO:0007669"/>
    <property type="project" value="UniProtKB-UniRule"/>
</dbReference>
<dbReference type="Gene3D" id="2.60.120.10">
    <property type="entry name" value="Jelly Rolls"/>
    <property type="match status" value="1"/>
</dbReference>
<feature type="active site" description="Proton donor" evidence="1">
    <location>
        <position position="132"/>
    </location>
</feature>
<comment type="pathway">
    <text evidence="3">Carbohydrate biosynthesis; dTDP-L-rhamnose biosynthesis.</text>
</comment>
<dbReference type="CDD" id="cd00438">
    <property type="entry name" value="cupin_RmlC"/>
    <property type="match status" value="1"/>
</dbReference>
<evidence type="ECO:0000313" key="4">
    <source>
        <dbReference type="EMBL" id="OAG94224.1"/>
    </source>
</evidence>
<comment type="similarity">
    <text evidence="3">Belongs to the dTDP-4-dehydrorhamnose 3,5-epimerase family.</text>
</comment>
<sequence>MKVEPLGLPGVFLITPTAHGDARGFFMESYRRDVLLAHGVDIEFVQDNHSLSAQKGTVRGLHYQEESMAQTKLLRVLTGSVYDVAVDIRRDSPTYGKWVGVTLSAENRQQILIPKGFAHGFCTLEPNTQIHYKVDAYYSSAHDRGIRWNDPAIGIDWPVTEAEAVLSAKDAASPMLSFLE</sequence>
<feature type="active site" description="Proton acceptor" evidence="1">
    <location>
        <position position="62"/>
    </location>
</feature>
<keyword evidence="3" id="KW-0413">Isomerase</keyword>
<dbReference type="SUPFAM" id="SSF51182">
    <property type="entry name" value="RmlC-like cupins"/>
    <property type="match status" value="1"/>
</dbReference>
<comment type="subunit">
    <text evidence="3">Homodimer.</text>
</comment>
<evidence type="ECO:0000256" key="1">
    <source>
        <dbReference type="PIRSR" id="PIRSR600888-1"/>
    </source>
</evidence>
<reference evidence="4 5" key="1">
    <citation type="submission" date="2016-02" db="EMBL/GenBank/DDBJ databases">
        <title>Draft genome sequence of Acidibacillus ferrooxidans SLC66.</title>
        <authorList>
            <person name="Oliveira G."/>
            <person name="Nancucheo I."/>
            <person name="Dall'Agnol H."/>
            <person name="Johnson B."/>
            <person name="Oliveira R."/>
            <person name="Nunes G.L."/>
            <person name="Tzotzos G."/>
            <person name="Orellana S.C."/>
            <person name="Salim A.C."/>
            <person name="Araujo F.M."/>
        </authorList>
    </citation>
    <scope>NUCLEOTIDE SEQUENCE [LARGE SCALE GENOMIC DNA]</scope>
    <source>
        <strain evidence="4 5">SLC66</strain>
    </source>
</reference>
<dbReference type="GO" id="GO:0000271">
    <property type="term" value="P:polysaccharide biosynthetic process"/>
    <property type="evidence" value="ECO:0007669"/>
    <property type="project" value="TreeGrafter"/>
</dbReference>
<comment type="catalytic activity">
    <reaction evidence="3">
        <text>dTDP-4-dehydro-6-deoxy-alpha-D-glucose = dTDP-4-dehydro-beta-L-rhamnose</text>
        <dbReference type="Rhea" id="RHEA:16969"/>
        <dbReference type="ChEBI" id="CHEBI:57649"/>
        <dbReference type="ChEBI" id="CHEBI:62830"/>
        <dbReference type="EC" id="5.1.3.13"/>
    </reaction>
</comment>
<dbReference type="GO" id="GO:0019305">
    <property type="term" value="P:dTDP-rhamnose biosynthetic process"/>
    <property type="evidence" value="ECO:0007669"/>
    <property type="project" value="UniProtKB-UniRule"/>
</dbReference>
<dbReference type="InterPro" id="IPR014710">
    <property type="entry name" value="RmlC-like_jellyroll"/>
</dbReference>